<evidence type="ECO:0000256" key="1">
    <source>
        <dbReference type="SAM" id="Coils"/>
    </source>
</evidence>
<dbReference type="PROSITE" id="PS51688">
    <property type="entry name" value="ICA"/>
    <property type="match status" value="1"/>
</dbReference>
<organism evidence="4 5">
    <name type="scientific">Glutamicibacter uratoxydans</name>
    <name type="common">Arthrobacter uratoxydans</name>
    <dbReference type="NCBI Taxonomy" id="43667"/>
    <lineage>
        <taxon>Bacteria</taxon>
        <taxon>Bacillati</taxon>
        <taxon>Actinomycetota</taxon>
        <taxon>Actinomycetes</taxon>
        <taxon>Micrococcales</taxon>
        <taxon>Micrococcaceae</taxon>
        <taxon>Glutamicibacter</taxon>
    </lineage>
</organism>
<dbReference type="OrthoDB" id="4897763at2"/>
<dbReference type="RefSeq" id="WP_141360781.1">
    <property type="nucleotide sequence ID" value="NZ_BAAAJL010000007.1"/>
</dbReference>
<feature type="domain" description="Peptidase S74" evidence="3">
    <location>
        <begin position="1528"/>
        <end position="1650"/>
    </location>
</feature>
<dbReference type="Proteomes" id="UP000316612">
    <property type="component" value="Unassembled WGS sequence"/>
</dbReference>
<keyword evidence="5" id="KW-1185">Reference proteome</keyword>
<gene>
    <name evidence="4" type="ORF">AUR04nite_00610</name>
</gene>
<feature type="compositionally biased region" description="Acidic residues" evidence="2">
    <location>
        <begin position="47"/>
        <end position="62"/>
    </location>
</feature>
<comment type="caution">
    <text evidence="4">The sequence shown here is derived from an EMBL/GenBank/DDBJ whole genome shotgun (WGS) entry which is preliminary data.</text>
</comment>
<feature type="coiled-coil region" evidence="1">
    <location>
        <begin position="368"/>
        <end position="395"/>
    </location>
</feature>
<dbReference type="InterPro" id="IPR030392">
    <property type="entry name" value="S74_ICA"/>
</dbReference>
<feature type="compositionally biased region" description="Polar residues" evidence="2">
    <location>
        <begin position="66"/>
        <end position="77"/>
    </location>
</feature>
<dbReference type="Gene3D" id="1.20.120.330">
    <property type="entry name" value="Nucleotidyltransferases domain 2"/>
    <property type="match status" value="1"/>
</dbReference>
<proteinExistence type="predicted"/>
<feature type="compositionally biased region" description="Acidic residues" evidence="2">
    <location>
        <begin position="92"/>
        <end position="102"/>
    </location>
</feature>
<protein>
    <recommendedName>
        <fullName evidence="3">Peptidase S74 domain-containing protein</fullName>
    </recommendedName>
</protein>
<name>A0A4Y4DH30_GLUUR</name>
<evidence type="ECO:0000313" key="4">
    <source>
        <dbReference type="EMBL" id="GED04529.1"/>
    </source>
</evidence>
<evidence type="ECO:0000259" key="3">
    <source>
        <dbReference type="PROSITE" id="PS51688"/>
    </source>
</evidence>
<keyword evidence="1" id="KW-0175">Coiled coil</keyword>
<evidence type="ECO:0000256" key="2">
    <source>
        <dbReference type="SAM" id="MobiDB-lite"/>
    </source>
</evidence>
<reference evidence="4 5" key="1">
    <citation type="submission" date="2019-06" db="EMBL/GenBank/DDBJ databases">
        <title>Whole genome shotgun sequence of Glutamicibacter uratoxydans NBRC 15515.</title>
        <authorList>
            <person name="Hosoyama A."/>
            <person name="Uohara A."/>
            <person name="Ohji S."/>
            <person name="Ichikawa N."/>
        </authorList>
    </citation>
    <scope>NUCLEOTIDE SEQUENCE [LARGE SCALE GENOMIC DNA]</scope>
    <source>
        <strain evidence="4 5">NBRC 15515</strain>
    </source>
</reference>
<feature type="compositionally biased region" description="Acidic residues" evidence="2">
    <location>
        <begin position="1"/>
        <end position="30"/>
    </location>
</feature>
<accession>A0A4Y4DH30</accession>
<sequence length="1663" mass="174401">MAIDLLPDEESTYVPDPNEEMGGEVDGAVDEESKPDSSPDIALPDEGVVDEVPVEGEPEELEGLQPTDSSIEDSQSVDPLFAEDNPNYIPLEQDEATAEVDDDEGDVYSASTGAPTDDAWDAVEDGDAVVAPAAFALAVAEDVTDDTLDPGSLTEADFALDDVSSDELIDPDLVVPVQYEIQGKPPQGEWTTLATCPASQVDAEVAGLPTEQAWLFRVRALFSNGEVTEWSAETSVDLPRDMLAPPTPSTPTASAKRGVYTIKWDGLGVGGVAQPSDYKFSIIWVSTSGNAGTWNAIGTVNDACEFMWSGGEYYTNMYFSLSSLDRAGNSSARSAAAVAMMKPLVEEPDIQAELDRIDAEYGGVITEAGQLGTRLTEAEAELEAAKDSIDNLVTVELPGLDQRLADASAKVNTIETVTIPDVRSLAASALSEAQSLGPRLSQAESDLAASKGRLDTAEGSIRDLNDVKLPALANDLSTAKSDLGTLKNTTLPAMQAEVDQAQSDLTTAFGQISAADGKASSAVTAAATAQSKADQAFTDAATAAGIANGKGKVLVQSTAPGAADRNAQTLWIDTTGGANTPKRWTSGTTWQAVTDKTATDAAAAAVAADTKAQQALTAAGSAQSTADGAMTMAGSKSKVFYSTSAPSGTGTAVGDLWRRQDASKNIIGEWYWTGTAWQATQITTDVISNLDVGKLTAGSAIINTAVINKISAQAATIIELNADRIVAGTISADRLNVNDLSARIATVIQLNADKIVAGTIATARLDVNDIAAKTAAFQRVDVKNLFATNATMDSAVIDKLWTDVVHSRRITAEMLAIGSSDNFIVDSEFLDPILNAQRVSAGTNVSGPFTSSVDGRRYFQLAASDTIGRLRLFAEASDRSMIVIPGMTYRMRYQASTNVSATERASTRVYMACTNAAGTVTNILVPDSTFTVGTQWTWCESTFTVPNDIIGVSPYIQRLAGGTAILNVKAPELTRMYGGELIVDGSITGNEIAANTIGADKIKVNELSASVANVIELNADRITTGTVNTDRLNTNEIAAKNATIQKVQVENLTATGTGTFSNAVIDKLWADVLHAKKITADMVAVGSFDNMVADQNFEDATINAARIAISTNARGPYTSAYNGFKYFIVDPSTATGRLRLVASAENARLPVVSGAKYRVRYLTSSSSAGDANTYALASVLLSDGTVQNIFDDRGASGSSIVSTSAWSWYDGVITMPANAKSAYIYIVRSADGATAGGALYVQQPIVTRMSGGELIVDGAVTADKIAAKAVEAGKIAANAVTADTIAAGAITAVKLDADAITGKTITGGAINGATITGGTFRTEASSSTGVNITSANGFQSMTSAGVSTQINNGEVIMRNTPENYSVRVGVGSSDSPSNIQFQVPGASGANNGYIGPSKSLATLLPSGGYDGTMMVAAPSVGSAKRAGLGLASRPNGAFAYVYASQVNFNPSTTESSGDVLFNGSNGMNFRADSFELSNGPLKPVKTDFSINTDGSGGYLRSLHTYNRTYSSQPTMCITDLGTMGRLTSALKYKQDVETVDTASYEDALLGIEHKSWVDKAEAQSYQDYLAWQAERPLQPLPQDMAETPTKEPKRHYGAIADEFEEAGLSQFVYYDANGEVDGLAYDRVGVALLPIVRKQRDKIASLEAKLEALMARVDALEAA</sequence>
<feature type="coiled-coil region" evidence="1">
    <location>
        <begin position="1636"/>
        <end position="1663"/>
    </location>
</feature>
<dbReference type="EMBL" id="BJNY01000001">
    <property type="protein sequence ID" value="GED04529.1"/>
    <property type="molecule type" value="Genomic_DNA"/>
</dbReference>
<evidence type="ECO:0000313" key="5">
    <source>
        <dbReference type="Proteomes" id="UP000316612"/>
    </source>
</evidence>
<feature type="region of interest" description="Disordered" evidence="2">
    <location>
        <begin position="1"/>
        <end position="102"/>
    </location>
</feature>